<proteinExistence type="predicted"/>
<dbReference type="eggNOG" id="COG2099">
    <property type="taxonomic scope" value="Bacteria"/>
</dbReference>
<dbReference type="AlphaFoldDB" id="H8L516"/>
<dbReference type="EMBL" id="CP003350">
    <property type="protein sequence ID" value="AFC85730.1"/>
    <property type="molecule type" value="Genomic_DNA"/>
</dbReference>
<dbReference type="InterPro" id="IPR003723">
    <property type="entry name" value="Precorrin-6x_reduct"/>
</dbReference>
<organism evidence="4 5">
    <name type="scientific">Frateuria aurantia (strain ATCC 33424 / DSM 6220 / KCTC 2777 / LMG 1558 / NBRC 3245 / NCIMB 13370)</name>
    <name type="common">Acetobacter aurantius</name>
    <dbReference type="NCBI Taxonomy" id="767434"/>
    <lineage>
        <taxon>Bacteria</taxon>
        <taxon>Pseudomonadati</taxon>
        <taxon>Pseudomonadota</taxon>
        <taxon>Gammaproteobacteria</taxon>
        <taxon>Lysobacterales</taxon>
        <taxon>Rhodanobacteraceae</taxon>
        <taxon>Frateuria</taxon>
    </lineage>
</organism>
<dbReference type="PANTHER" id="PTHR36925:SF1">
    <property type="entry name" value="COBALT-PRECORRIN-6A REDUCTASE"/>
    <property type="match status" value="1"/>
</dbReference>
<dbReference type="PANTHER" id="PTHR36925">
    <property type="entry name" value="COBALT-PRECORRIN-6A REDUCTASE"/>
    <property type="match status" value="1"/>
</dbReference>
<accession>H8L516</accession>
<name>H8L516_FRAAD</name>
<dbReference type="NCBIfam" id="NF005968">
    <property type="entry name" value="PRK08057.1-2"/>
    <property type="match status" value="1"/>
</dbReference>
<dbReference type="NCBIfam" id="NF005969">
    <property type="entry name" value="PRK08057.1-3"/>
    <property type="match status" value="1"/>
</dbReference>
<dbReference type="KEGG" id="fau:Fraau_1288"/>
<reference evidence="4" key="1">
    <citation type="submission" date="2012-02" db="EMBL/GenBank/DDBJ databases">
        <title>The complete genome of Frateuria aurantia DSM 6220.</title>
        <authorList>
            <consortium name="US DOE Joint Genome Institute (JGI-PGF)"/>
            <person name="Lucas S."/>
            <person name="Copeland A."/>
            <person name="Lapidus A."/>
            <person name="Glavina del Rio T."/>
            <person name="Dalin E."/>
            <person name="Tice H."/>
            <person name="Bruce D."/>
            <person name="Goodwin L."/>
            <person name="Pitluck S."/>
            <person name="Peters L."/>
            <person name="Ovchinnikova G."/>
            <person name="Teshima H."/>
            <person name="Kyrpides N."/>
            <person name="Mavromatis K."/>
            <person name="Ivanova N."/>
            <person name="Brettin T."/>
            <person name="Detter J.C."/>
            <person name="Han C."/>
            <person name="Larimer F."/>
            <person name="Land M."/>
            <person name="Hauser L."/>
            <person name="Markowitz V."/>
            <person name="Cheng J.-F."/>
            <person name="Hugenholtz P."/>
            <person name="Woyke T."/>
            <person name="Wu D."/>
            <person name="Brambilla E."/>
            <person name="Klenk H.-P."/>
            <person name="Eisen J.A."/>
        </authorList>
    </citation>
    <scope>NUCLEOTIDE SEQUENCE</scope>
    <source>
        <strain evidence="4">DSM 6220</strain>
    </source>
</reference>
<keyword evidence="2" id="KW-0169">Cobalamin biosynthesis</keyword>
<evidence type="ECO:0000313" key="5">
    <source>
        <dbReference type="Proteomes" id="UP000005234"/>
    </source>
</evidence>
<evidence type="ECO:0000256" key="2">
    <source>
        <dbReference type="ARBA" id="ARBA00022573"/>
    </source>
</evidence>
<dbReference type="OrthoDB" id="5183775at2"/>
<protein>
    <submittedName>
        <fullName evidence="4">Precorrin-6x reductase</fullName>
    </submittedName>
</protein>
<dbReference type="Pfam" id="PF02571">
    <property type="entry name" value="CbiJ"/>
    <property type="match status" value="1"/>
</dbReference>
<sequence length="237" mass="25703">MSRVLVLGGTGEGLALARELGRGDIYSLAGVGRQPQGLECDLRVGGYGGGEGLAAFLREQSISLLIDATHPYAARISANAYMASRLAGIPLWAIRRPGWQPAPADDWRMVDGWAAMMRALADFRRPLFTLGREPLEHLGEIPLHQQWTIRCLDSHPGMERAEVLADRGPYHTDGEQALFSRLGTDVLVSKNSGGAATEAKLVVARRLGLPVVMLRRPALPAADREFSDVASLLQAWT</sequence>
<dbReference type="PROSITE" id="PS51014">
    <property type="entry name" value="COBK_CBIJ"/>
    <property type="match status" value="1"/>
</dbReference>
<dbReference type="GO" id="GO:0016994">
    <property type="term" value="F:precorrin-6A reductase activity"/>
    <property type="evidence" value="ECO:0007669"/>
    <property type="project" value="InterPro"/>
</dbReference>
<gene>
    <name evidence="4" type="ordered locus">Fraau_1288</name>
</gene>
<comment type="pathway">
    <text evidence="1">Cofactor biosynthesis; adenosylcobalamin biosynthesis.</text>
</comment>
<dbReference type="STRING" id="767434.Fraau_1288"/>
<keyword evidence="3" id="KW-0560">Oxidoreductase</keyword>
<dbReference type="Proteomes" id="UP000005234">
    <property type="component" value="Chromosome"/>
</dbReference>
<evidence type="ECO:0000256" key="3">
    <source>
        <dbReference type="ARBA" id="ARBA00023002"/>
    </source>
</evidence>
<keyword evidence="5" id="KW-1185">Reference proteome</keyword>
<dbReference type="GO" id="GO:0009236">
    <property type="term" value="P:cobalamin biosynthetic process"/>
    <property type="evidence" value="ECO:0007669"/>
    <property type="project" value="UniProtKB-UniPathway"/>
</dbReference>
<evidence type="ECO:0000256" key="1">
    <source>
        <dbReference type="ARBA" id="ARBA00004953"/>
    </source>
</evidence>
<evidence type="ECO:0000313" key="4">
    <source>
        <dbReference type="EMBL" id="AFC85730.1"/>
    </source>
</evidence>
<dbReference type="RefSeq" id="WP_014402736.1">
    <property type="nucleotide sequence ID" value="NC_017033.1"/>
</dbReference>
<dbReference type="UniPathway" id="UPA00148"/>
<dbReference type="HOGENOM" id="CLU_068627_1_1_6"/>